<feature type="transmembrane region" description="Helical" evidence="9">
    <location>
        <begin position="230"/>
        <end position="248"/>
    </location>
</feature>
<feature type="transmembrane region" description="Helical" evidence="9">
    <location>
        <begin position="34"/>
        <end position="54"/>
    </location>
</feature>
<dbReference type="RefSeq" id="WP_179823864.1">
    <property type="nucleotide sequence ID" value="NZ_JACCFS010000001.1"/>
</dbReference>
<dbReference type="EMBL" id="JACCFS010000001">
    <property type="protein sequence ID" value="NYJ34959.1"/>
    <property type="molecule type" value="Genomic_DNA"/>
</dbReference>
<keyword evidence="2" id="KW-0813">Transport</keyword>
<dbReference type="GO" id="GO:0005886">
    <property type="term" value="C:plasma membrane"/>
    <property type="evidence" value="ECO:0007669"/>
    <property type="project" value="UniProtKB-SubCell"/>
</dbReference>
<dbReference type="PANTHER" id="PTHR11795:SF451">
    <property type="entry name" value="ABC TRANSPORTER PERMEASE PROTEIN"/>
    <property type="match status" value="1"/>
</dbReference>
<evidence type="ECO:0000256" key="4">
    <source>
        <dbReference type="ARBA" id="ARBA00022692"/>
    </source>
</evidence>
<evidence type="ECO:0000256" key="7">
    <source>
        <dbReference type="ARBA" id="ARBA00023136"/>
    </source>
</evidence>
<keyword evidence="3" id="KW-1003">Cell membrane</keyword>
<evidence type="ECO:0000256" key="9">
    <source>
        <dbReference type="SAM" id="Phobius"/>
    </source>
</evidence>
<dbReference type="PANTHER" id="PTHR11795">
    <property type="entry name" value="BRANCHED-CHAIN AMINO ACID TRANSPORT SYSTEM PERMEASE PROTEIN LIVH"/>
    <property type="match status" value="1"/>
</dbReference>
<dbReference type="AlphaFoldDB" id="A0A7Z0EN57"/>
<evidence type="ECO:0000256" key="2">
    <source>
        <dbReference type="ARBA" id="ARBA00022448"/>
    </source>
</evidence>
<feature type="transmembrane region" description="Helical" evidence="9">
    <location>
        <begin position="204"/>
        <end position="223"/>
    </location>
</feature>
<evidence type="ECO:0000256" key="6">
    <source>
        <dbReference type="ARBA" id="ARBA00022989"/>
    </source>
</evidence>
<name>A0A7Z0EN57_9ACTN</name>
<evidence type="ECO:0000313" key="11">
    <source>
        <dbReference type="Proteomes" id="UP000572051"/>
    </source>
</evidence>
<dbReference type="InterPro" id="IPR001851">
    <property type="entry name" value="ABC_transp_permease"/>
</dbReference>
<sequence>MNHFINLTLSGLASGATYAALALSLVIIYQATRLVNFAQPALALLSVYTAYTVVQVTGSYWIGFASALTVGLVAGAVVERVIIRPIARVSELNGIIVTLGLLLIIQGGVGMVWGNEQHGLQYAFSYVGRFSPADAFALGSVAAVALLLFALYRYTPLGLRMRAAAFRPEAARLSGVKVGLMLTAGWGIASAIGALAGMLAGPPFLSPNVFDVVFVFGITAAVVGGLDNPFGAVIGGMLIGLGLTYVSGYAGPELATLAALAIVVLVLSVRPDGILSRPTARKV</sequence>
<keyword evidence="11" id="KW-1185">Reference proteome</keyword>
<evidence type="ECO:0000256" key="5">
    <source>
        <dbReference type="ARBA" id="ARBA00022970"/>
    </source>
</evidence>
<dbReference type="GO" id="GO:0006865">
    <property type="term" value="P:amino acid transport"/>
    <property type="evidence" value="ECO:0007669"/>
    <property type="project" value="UniProtKB-KW"/>
</dbReference>
<keyword evidence="4 9" id="KW-0812">Transmembrane</keyword>
<comment type="similarity">
    <text evidence="8">Belongs to the binding-protein-dependent transport system permease family. LivHM subfamily.</text>
</comment>
<organism evidence="10 11">
    <name type="scientific">Nocardiopsis aegyptia</name>
    <dbReference type="NCBI Taxonomy" id="220378"/>
    <lineage>
        <taxon>Bacteria</taxon>
        <taxon>Bacillati</taxon>
        <taxon>Actinomycetota</taxon>
        <taxon>Actinomycetes</taxon>
        <taxon>Streptosporangiales</taxon>
        <taxon>Nocardiopsidaceae</taxon>
        <taxon>Nocardiopsis</taxon>
    </lineage>
</organism>
<dbReference type="CDD" id="cd06582">
    <property type="entry name" value="TM_PBP1_LivH_like"/>
    <property type="match status" value="1"/>
</dbReference>
<feature type="transmembrane region" description="Helical" evidence="9">
    <location>
        <begin position="60"/>
        <end position="83"/>
    </location>
</feature>
<dbReference type="Proteomes" id="UP000572051">
    <property type="component" value="Unassembled WGS sequence"/>
</dbReference>
<evidence type="ECO:0000313" key="10">
    <source>
        <dbReference type="EMBL" id="NYJ34959.1"/>
    </source>
</evidence>
<feature type="transmembrane region" description="Helical" evidence="9">
    <location>
        <begin position="95"/>
        <end position="115"/>
    </location>
</feature>
<protein>
    <submittedName>
        <fullName evidence="10">Branched-chain amino acid transport system permease protein</fullName>
    </submittedName>
</protein>
<dbReference type="InterPro" id="IPR052157">
    <property type="entry name" value="BCAA_transport_permease"/>
</dbReference>
<comment type="subcellular location">
    <subcellularLocation>
        <location evidence="1">Cell membrane</location>
        <topology evidence="1">Multi-pass membrane protein</topology>
    </subcellularLocation>
</comment>
<feature type="transmembrane region" description="Helical" evidence="9">
    <location>
        <begin position="6"/>
        <end position="27"/>
    </location>
</feature>
<keyword evidence="7 9" id="KW-0472">Membrane</keyword>
<keyword evidence="6 9" id="KW-1133">Transmembrane helix</keyword>
<feature type="transmembrane region" description="Helical" evidence="9">
    <location>
        <begin position="135"/>
        <end position="154"/>
    </location>
</feature>
<comment type="caution">
    <text evidence="10">The sequence shown here is derived from an EMBL/GenBank/DDBJ whole genome shotgun (WGS) entry which is preliminary data.</text>
</comment>
<evidence type="ECO:0000256" key="8">
    <source>
        <dbReference type="ARBA" id="ARBA00037998"/>
    </source>
</evidence>
<accession>A0A7Z0EN57</accession>
<proteinExistence type="inferred from homology"/>
<feature type="transmembrane region" description="Helical" evidence="9">
    <location>
        <begin position="175"/>
        <end position="198"/>
    </location>
</feature>
<keyword evidence="5" id="KW-0029">Amino-acid transport</keyword>
<dbReference type="GO" id="GO:0022857">
    <property type="term" value="F:transmembrane transporter activity"/>
    <property type="evidence" value="ECO:0007669"/>
    <property type="project" value="InterPro"/>
</dbReference>
<feature type="transmembrane region" description="Helical" evidence="9">
    <location>
        <begin position="254"/>
        <end position="275"/>
    </location>
</feature>
<dbReference type="Pfam" id="PF02653">
    <property type="entry name" value="BPD_transp_2"/>
    <property type="match status" value="1"/>
</dbReference>
<evidence type="ECO:0000256" key="1">
    <source>
        <dbReference type="ARBA" id="ARBA00004651"/>
    </source>
</evidence>
<evidence type="ECO:0000256" key="3">
    <source>
        <dbReference type="ARBA" id="ARBA00022475"/>
    </source>
</evidence>
<gene>
    <name evidence="10" type="ORF">HNR10_002840</name>
</gene>
<reference evidence="10 11" key="1">
    <citation type="submission" date="2020-07" db="EMBL/GenBank/DDBJ databases">
        <title>Sequencing the genomes of 1000 actinobacteria strains.</title>
        <authorList>
            <person name="Klenk H.-P."/>
        </authorList>
    </citation>
    <scope>NUCLEOTIDE SEQUENCE [LARGE SCALE GENOMIC DNA]</scope>
    <source>
        <strain evidence="10 11">DSM 44442</strain>
    </source>
</reference>